<sequence length="133" mass="13814">MNVWGVGPFDNEVGAAFAGEVTQDGAFALAEAFDVVLDPEGDFLAAEEGWRALAAAEVLAAVLTGETAGLTDAGLRAWVAAADPAELEPLRERAHEAVTRVLAPGSELPDLWESGEDAEAWQANVEQLLGALG</sequence>
<dbReference type="EMBL" id="JACHFN010000001">
    <property type="protein sequence ID" value="MBB5233006.1"/>
    <property type="molecule type" value="Genomic_DNA"/>
</dbReference>
<dbReference type="Proteomes" id="UP000525389">
    <property type="component" value="Unassembled WGS sequence"/>
</dbReference>
<name>A0A7W8GCF8_9DEIO</name>
<dbReference type="Pfam" id="PF14078">
    <property type="entry name" value="DUF4259"/>
    <property type="match status" value="1"/>
</dbReference>
<organism evidence="1 2">
    <name type="scientific">Deinococcus budaensis</name>
    <dbReference type="NCBI Taxonomy" id="1665626"/>
    <lineage>
        <taxon>Bacteria</taxon>
        <taxon>Thermotogati</taxon>
        <taxon>Deinococcota</taxon>
        <taxon>Deinococci</taxon>
        <taxon>Deinococcales</taxon>
        <taxon>Deinococcaceae</taxon>
        <taxon>Deinococcus</taxon>
    </lineage>
</organism>
<protein>
    <recommendedName>
        <fullName evidence="3">DUF4259 domain-containing protein</fullName>
    </recommendedName>
</protein>
<keyword evidence="2" id="KW-1185">Reference proteome</keyword>
<proteinExistence type="predicted"/>
<dbReference type="AlphaFoldDB" id="A0A7W8GCF8"/>
<dbReference type="InterPro" id="IPR025355">
    <property type="entry name" value="DUF4259"/>
</dbReference>
<reference evidence="1 2" key="1">
    <citation type="submission" date="2020-08" db="EMBL/GenBank/DDBJ databases">
        <title>Genomic Encyclopedia of Type Strains, Phase IV (KMG-IV): sequencing the most valuable type-strain genomes for metagenomic binning, comparative biology and taxonomic classification.</title>
        <authorList>
            <person name="Goeker M."/>
        </authorList>
    </citation>
    <scope>NUCLEOTIDE SEQUENCE [LARGE SCALE GENOMIC DNA]</scope>
    <source>
        <strain evidence="1 2">DSM 101791</strain>
    </source>
</reference>
<evidence type="ECO:0008006" key="3">
    <source>
        <dbReference type="Google" id="ProtNLM"/>
    </source>
</evidence>
<comment type="caution">
    <text evidence="1">The sequence shown here is derived from an EMBL/GenBank/DDBJ whole genome shotgun (WGS) entry which is preliminary data.</text>
</comment>
<evidence type="ECO:0000313" key="1">
    <source>
        <dbReference type="EMBL" id="MBB5233006.1"/>
    </source>
</evidence>
<gene>
    <name evidence="1" type="ORF">HNQ09_000423</name>
</gene>
<dbReference type="RefSeq" id="WP_184024740.1">
    <property type="nucleotide sequence ID" value="NZ_JACHFN010000001.1"/>
</dbReference>
<accession>A0A7W8GCF8</accession>
<evidence type="ECO:0000313" key="2">
    <source>
        <dbReference type="Proteomes" id="UP000525389"/>
    </source>
</evidence>